<dbReference type="AlphaFoldDB" id="A0A101R298"/>
<organism evidence="1 2">
    <name type="scientific">Streptomyces longwoodensis</name>
    <dbReference type="NCBI Taxonomy" id="68231"/>
    <lineage>
        <taxon>Bacteria</taxon>
        <taxon>Bacillati</taxon>
        <taxon>Actinomycetota</taxon>
        <taxon>Actinomycetes</taxon>
        <taxon>Kitasatosporales</taxon>
        <taxon>Streptomycetaceae</taxon>
        <taxon>Streptomyces</taxon>
    </lineage>
</organism>
<reference evidence="1 2" key="1">
    <citation type="submission" date="2015-10" db="EMBL/GenBank/DDBJ databases">
        <title>Draft genome sequence of Streptomyces longwoodensis DSM 41677, type strain for the species Streptomyces longwoodensis.</title>
        <authorList>
            <person name="Ruckert C."/>
            <person name="Winkler A."/>
            <person name="Kalinowski J."/>
            <person name="Kampfer P."/>
            <person name="Glaeser S."/>
        </authorList>
    </citation>
    <scope>NUCLEOTIDE SEQUENCE [LARGE SCALE GENOMIC DNA]</scope>
    <source>
        <strain evidence="1 2">DSM 41677</strain>
    </source>
</reference>
<protein>
    <submittedName>
        <fullName evidence="1">Uncharacterized protein</fullName>
    </submittedName>
</protein>
<sequence length="70" mass="7910">MVSASRIVDNLWAMTTPVRPVRRPAMARWVRTSVRVSTDDVASSRTRIDGWMRTARASEQLAFARAEASF</sequence>
<gene>
    <name evidence="1" type="ORF">AQJ30_06855</name>
</gene>
<keyword evidence="2" id="KW-1185">Reference proteome</keyword>
<dbReference type="RefSeq" id="WP_067229926.1">
    <property type="nucleotide sequence ID" value="NZ_KQ948550.1"/>
</dbReference>
<dbReference type="STRING" id="68231.AQJ30_06855"/>
<name>A0A101R298_9ACTN</name>
<dbReference type="Proteomes" id="UP000053271">
    <property type="component" value="Unassembled WGS sequence"/>
</dbReference>
<dbReference type="EMBL" id="LMWS01000008">
    <property type="protein sequence ID" value="KUN40372.1"/>
    <property type="molecule type" value="Genomic_DNA"/>
</dbReference>
<evidence type="ECO:0000313" key="2">
    <source>
        <dbReference type="Proteomes" id="UP000053271"/>
    </source>
</evidence>
<evidence type="ECO:0000313" key="1">
    <source>
        <dbReference type="EMBL" id="KUN40372.1"/>
    </source>
</evidence>
<accession>A0A101R298</accession>
<proteinExistence type="predicted"/>
<comment type="caution">
    <text evidence="1">The sequence shown here is derived from an EMBL/GenBank/DDBJ whole genome shotgun (WGS) entry which is preliminary data.</text>
</comment>
<dbReference type="GeneID" id="91430367"/>